<organism evidence="2 3">
    <name type="scientific">Geothermobacter hydrogeniphilus</name>
    <dbReference type="NCBI Taxonomy" id="1969733"/>
    <lineage>
        <taxon>Bacteria</taxon>
        <taxon>Pseudomonadati</taxon>
        <taxon>Thermodesulfobacteriota</taxon>
        <taxon>Desulfuromonadia</taxon>
        <taxon>Desulfuromonadales</taxon>
        <taxon>Geothermobacteraceae</taxon>
        <taxon>Geothermobacter</taxon>
    </lineage>
</organism>
<dbReference type="Pfam" id="PF07238">
    <property type="entry name" value="PilZ"/>
    <property type="match status" value="1"/>
</dbReference>
<dbReference type="STRING" id="1969733.B5V00_04895"/>
<name>A0A1X0YA62_9BACT</name>
<keyword evidence="3" id="KW-1185">Reference proteome</keyword>
<evidence type="ECO:0000259" key="1">
    <source>
        <dbReference type="Pfam" id="PF07238"/>
    </source>
</evidence>
<reference evidence="2 3" key="1">
    <citation type="submission" date="2017-03" db="EMBL/GenBank/DDBJ databases">
        <title>Genome sequence of Geothermobacter sp. EPR-M, Deep-Sea Iron Reducer.</title>
        <authorList>
            <person name="Tully B."/>
            <person name="Savalia P."/>
            <person name="Abuyen K."/>
            <person name="Baughan C."/>
            <person name="Romero E."/>
            <person name="Ronkowski C."/>
            <person name="Torres B."/>
            <person name="Tremblay J."/>
            <person name="Trujillo A."/>
            <person name="Tyler M."/>
            <person name="Perez-Rodriguez I."/>
            <person name="Amend J."/>
        </authorList>
    </citation>
    <scope>NUCLEOTIDE SEQUENCE [LARGE SCALE GENOMIC DNA]</scope>
    <source>
        <strain evidence="2 3">EPR-M</strain>
    </source>
</reference>
<evidence type="ECO:0000313" key="3">
    <source>
        <dbReference type="Proteomes" id="UP000193136"/>
    </source>
</evidence>
<feature type="domain" description="PilZ" evidence="1">
    <location>
        <begin position="15"/>
        <end position="119"/>
    </location>
</feature>
<dbReference type="InterPro" id="IPR009875">
    <property type="entry name" value="PilZ_domain"/>
</dbReference>
<proteinExistence type="predicted"/>
<dbReference type="GO" id="GO:0035438">
    <property type="term" value="F:cyclic-di-GMP binding"/>
    <property type="evidence" value="ECO:0007669"/>
    <property type="project" value="InterPro"/>
</dbReference>
<dbReference type="EMBL" id="NAAD01000004">
    <property type="protein sequence ID" value="ORJ62091.1"/>
    <property type="molecule type" value="Genomic_DNA"/>
</dbReference>
<dbReference type="RefSeq" id="WP_085009645.1">
    <property type="nucleotide sequence ID" value="NZ_NAAD01000004.1"/>
</dbReference>
<sequence>MTERKADAPPVQADLRRTLRAPLLVRKVRLEDAREVFFGYSKNLSRGGMFIATVNPLEPGSRVIVDIPLPPPHKDSVRCECEVVWKRPYRPDNRYDPGMGLKFIDISEAAADIINNWVREAES</sequence>
<comment type="caution">
    <text evidence="2">The sequence shown here is derived from an EMBL/GenBank/DDBJ whole genome shotgun (WGS) entry which is preliminary data.</text>
</comment>
<dbReference type="AlphaFoldDB" id="A0A1X0YA62"/>
<protein>
    <recommendedName>
        <fullName evidence="1">PilZ domain-containing protein</fullName>
    </recommendedName>
</protein>
<dbReference type="Gene3D" id="2.40.10.220">
    <property type="entry name" value="predicted glycosyltransferase like domains"/>
    <property type="match status" value="1"/>
</dbReference>
<dbReference type="Proteomes" id="UP000193136">
    <property type="component" value="Unassembled WGS sequence"/>
</dbReference>
<dbReference type="SUPFAM" id="SSF141371">
    <property type="entry name" value="PilZ domain-like"/>
    <property type="match status" value="1"/>
</dbReference>
<accession>A0A1X0YA62</accession>
<gene>
    <name evidence="2" type="ORF">B5V00_04895</name>
</gene>
<evidence type="ECO:0000313" key="2">
    <source>
        <dbReference type="EMBL" id="ORJ62091.1"/>
    </source>
</evidence>